<evidence type="ECO:0000256" key="1">
    <source>
        <dbReference type="SAM" id="SignalP"/>
    </source>
</evidence>
<feature type="signal peptide" evidence="1">
    <location>
        <begin position="1"/>
        <end position="28"/>
    </location>
</feature>
<comment type="caution">
    <text evidence="2">The sequence shown here is derived from an EMBL/GenBank/DDBJ whole genome shotgun (WGS) entry which is preliminary data.</text>
</comment>
<evidence type="ECO:0000313" key="2">
    <source>
        <dbReference type="EMBL" id="THG35930.1"/>
    </source>
</evidence>
<organism evidence="2 3">
    <name type="scientific">Adlercreutzia caecimuris</name>
    <dbReference type="NCBI Taxonomy" id="671266"/>
    <lineage>
        <taxon>Bacteria</taxon>
        <taxon>Bacillati</taxon>
        <taxon>Actinomycetota</taxon>
        <taxon>Coriobacteriia</taxon>
        <taxon>Eggerthellales</taxon>
        <taxon>Eggerthellaceae</taxon>
        <taxon>Adlercreutzia</taxon>
    </lineage>
</organism>
<proteinExistence type="predicted"/>
<keyword evidence="1" id="KW-0732">Signal</keyword>
<reference evidence="2 3" key="1">
    <citation type="submission" date="2019-04" db="EMBL/GenBank/DDBJ databases">
        <title>Microbes associate with the intestines of laboratory mice.</title>
        <authorList>
            <person name="Navarre W."/>
            <person name="Wong E."/>
            <person name="Huang K.C."/>
            <person name="Tropini C."/>
            <person name="Ng K."/>
            <person name="Yu B."/>
        </authorList>
    </citation>
    <scope>NUCLEOTIDE SEQUENCE [LARGE SCALE GENOMIC DNA]</scope>
    <source>
        <strain evidence="2 3">NM80_B27</strain>
    </source>
</reference>
<dbReference type="Proteomes" id="UP000308978">
    <property type="component" value="Unassembled WGS sequence"/>
</dbReference>
<sequence length="226" mass="25410">MKKTLKKMVCASMAAVLALGLTVSPAMADEAHAATKKPYMKTLKLKWDLKKNKTVKITEPWAGIGKKPATMTIKNMKISKAKKAGYKKLTFTVVCKRTWTPTKSEVHKLVNKANGNFGSGMYVATLDYKTGLDCEDVTMKLGEWKWSNYKTVTDSHGCWFRVPRTAKVKVTVTYPEDYKDLCVGVGGYNQIKETKADKKLGKKGYPFGKSSFYKKGKTNSHWMRIK</sequence>
<protein>
    <submittedName>
        <fullName evidence="2">Uncharacterized protein</fullName>
    </submittedName>
</protein>
<dbReference type="EMBL" id="SSTJ01000020">
    <property type="protein sequence ID" value="THG35930.1"/>
    <property type="molecule type" value="Genomic_DNA"/>
</dbReference>
<feature type="chain" id="PRO_5021020627" evidence="1">
    <location>
        <begin position="29"/>
        <end position="226"/>
    </location>
</feature>
<dbReference type="RefSeq" id="WP_136435899.1">
    <property type="nucleotide sequence ID" value="NZ_SSTJ01000020.1"/>
</dbReference>
<dbReference type="AlphaFoldDB" id="A0A4S4FY14"/>
<accession>A0A4S4FY14</accession>
<name>A0A4S4FY14_9ACTN</name>
<gene>
    <name evidence="2" type="ORF">E5986_10865</name>
</gene>
<evidence type="ECO:0000313" key="3">
    <source>
        <dbReference type="Proteomes" id="UP000308978"/>
    </source>
</evidence>